<dbReference type="EMBL" id="AP007255">
    <property type="protein sequence ID" value="BAE50153.1"/>
    <property type="molecule type" value="Genomic_DNA"/>
</dbReference>
<keyword evidence="1" id="KW-0812">Transmembrane</keyword>
<keyword evidence="1" id="KW-0472">Membrane</keyword>
<dbReference type="Proteomes" id="UP000007058">
    <property type="component" value="Chromosome"/>
</dbReference>
<feature type="transmembrane region" description="Helical" evidence="1">
    <location>
        <begin position="13"/>
        <end position="35"/>
    </location>
</feature>
<evidence type="ECO:0000256" key="1">
    <source>
        <dbReference type="SAM" id="Phobius"/>
    </source>
</evidence>
<evidence type="ECO:0000313" key="3">
    <source>
        <dbReference type="Proteomes" id="UP000007058"/>
    </source>
</evidence>
<sequence>MVMGVRLDLAASIGSRIVGVTVLACAALALVYRLVLRPRLQAHPIAAPVMAADGPAEDNSARDRVVHALVWCLFLVPFVLLVVGFIVGQLDAATGVD</sequence>
<organism evidence="2 3">
    <name type="scientific">Paramagnetospirillum magneticum (strain ATCC 700264 / AMB-1)</name>
    <name type="common">Magnetospirillum magneticum</name>
    <dbReference type="NCBI Taxonomy" id="342108"/>
    <lineage>
        <taxon>Bacteria</taxon>
        <taxon>Pseudomonadati</taxon>
        <taxon>Pseudomonadota</taxon>
        <taxon>Alphaproteobacteria</taxon>
        <taxon>Rhodospirillales</taxon>
        <taxon>Magnetospirillaceae</taxon>
        <taxon>Paramagnetospirillum</taxon>
    </lineage>
</organism>
<reference evidence="2 3" key="1">
    <citation type="journal article" date="2005" name="DNA Res.">
        <title>Complete genome sequence of the facultative anaerobic magnetotactic bacterium Magnetospirillum sp. strain AMB-1.</title>
        <authorList>
            <person name="Matsunaga T."/>
            <person name="Okamura Y."/>
            <person name="Fukuda Y."/>
            <person name="Wahyudi A.T."/>
            <person name="Murase Y."/>
            <person name="Takeyama H."/>
        </authorList>
    </citation>
    <scope>NUCLEOTIDE SEQUENCE [LARGE SCALE GENOMIC DNA]</scope>
    <source>
        <strain evidence="3">ATCC 700264 / AMB-1</strain>
    </source>
</reference>
<gene>
    <name evidence="2" type="ordered locus">amb1349</name>
</gene>
<name>Q2W7M2_PARM1</name>
<accession>Q2W7M2</accession>
<proteinExistence type="predicted"/>
<protein>
    <submittedName>
        <fullName evidence="2">Uncharacterized protein</fullName>
    </submittedName>
</protein>
<keyword evidence="3" id="KW-1185">Reference proteome</keyword>
<evidence type="ECO:0000313" key="2">
    <source>
        <dbReference type="EMBL" id="BAE50153.1"/>
    </source>
</evidence>
<feature type="transmembrane region" description="Helical" evidence="1">
    <location>
        <begin position="68"/>
        <end position="87"/>
    </location>
</feature>
<dbReference type="AlphaFoldDB" id="Q2W7M2"/>
<dbReference type="HOGENOM" id="CLU_2343373_0_0_5"/>
<keyword evidence="1" id="KW-1133">Transmembrane helix</keyword>
<dbReference type="KEGG" id="mag:amb1349"/>